<feature type="domain" description="Schizont-infected cell agglutination C-terminal" evidence="3">
    <location>
        <begin position="178"/>
        <end position="233"/>
    </location>
</feature>
<keyword evidence="2" id="KW-1133">Transmembrane helix</keyword>
<protein>
    <submittedName>
        <fullName evidence="4">Surface-associated interspersed protein (SURFIN)</fullName>
    </submittedName>
</protein>
<name>A0A1J1GK32_PLARL</name>
<sequence>MLNSTNNNSSTLFSLNPNPDYKNISLHNSVVTKPIGITPAIIPFSIGFGSFIGIFILLIFLYKCTFIGSWFDNRILEKKKKHKKKKKTIIYRPLRSVEFTDERSENSIINLGTCNKTNNFLCEIRLEKEINANESCGKESEENKKKKEKKENEKEKEYNERYIETKSNIVEIMKKWKWKTVIEIHMMVLEECQKEEWELNRREFLKICLEEFKEEDIYPNVINRNVVMETAQEKITGIFLEQKPLWKIWKEWNKLTEKWKKESWFKDLMKEWKREEKKYIELMENTKERAVNT</sequence>
<dbReference type="KEGG" id="prel:PRELSG_0022300"/>
<organism evidence="4 5">
    <name type="scientific">Plasmodium relictum</name>
    <dbReference type="NCBI Taxonomy" id="85471"/>
    <lineage>
        <taxon>Eukaryota</taxon>
        <taxon>Sar</taxon>
        <taxon>Alveolata</taxon>
        <taxon>Apicomplexa</taxon>
        <taxon>Aconoidasida</taxon>
        <taxon>Haemosporida</taxon>
        <taxon>Plasmodiidae</taxon>
        <taxon>Plasmodium</taxon>
        <taxon>Plasmodium (Haemamoeba)</taxon>
    </lineage>
</organism>
<dbReference type="VEuPathDB" id="PlasmoDB:PRELSG_0022300"/>
<dbReference type="InterPro" id="IPR024288">
    <property type="entry name" value="SICA_C"/>
</dbReference>
<keyword evidence="5" id="KW-1185">Reference proteome</keyword>
<gene>
    <name evidence="4" type="ORF">PRELSG_0022300</name>
</gene>
<evidence type="ECO:0000259" key="3">
    <source>
        <dbReference type="Pfam" id="PF12879"/>
    </source>
</evidence>
<accession>A0A1J1GK32</accession>
<dbReference type="Pfam" id="PF12879">
    <property type="entry name" value="SICA_C"/>
    <property type="match status" value="1"/>
</dbReference>
<feature type="region of interest" description="Disordered" evidence="1">
    <location>
        <begin position="137"/>
        <end position="157"/>
    </location>
</feature>
<dbReference type="EMBL" id="CVMU01000134">
    <property type="protein sequence ID" value="CRG84501.1"/>
    <property type="molecule type" value="Genomic_DNA"/>
</dbReference>
<dbReference type="GeneID" id="39734151"/>
<proteinExistence type="predicted"/>
<keyword evidence="2" id="KW-0472">Membrane</keyword>
<evidence type="ECO:0000313" key="4">
    <source>
        <dbReference type="EMBL" id="CRG84501.1"/>
    </source>
</evidence>
<dbReference type="Proteomes" id="UP000220158">
    <property type="component" value="Unassembled WGS sequence"/>
</dbReference>
<feature type="transmembrane region" description="Helical" evidence="2">
    <location>
        <begin position="40"/>
        <end position="62"/>
    </location>
</feature>
<reference evidence="4 5" key="1">
    <citation type="submission" date="2015-04" db="EMBL/GenBank/DDBJ databases">
        <authorList>
            <consortium name="Pathogen Informatics"/>
        </authorList>
    </citation>
    <scope>NUCLEOTIDE SEQUENCE [LARGE SCALE GENOMIC DNA]</scope>
    <source>
        <strain evidence="4 5">SGS1</strain>
    </source>
</reference>
<evidence type="ECO:0000256" key="2">
    <source>
        <dbReference type="SAM" id="Phobius"/>
    </source>
</evidence>
<dbReference type="OrthoDB" id="376328at2759"/>
<keyword evidence="2" id="KW-0812">Transmembrane</keyword>
<dbReference type="AlphaFoldDB" id="A0A1J1GK32"/>
<dbReference type="RefSeq" id="XP_028531097.1">
    <property type="nucleotide sequence ID" value="XM_028680048.1"/>
</dbReference>
<evidence type="ECO:0000256" key="1">
    <source>
        <dbReference type="SAM" id="MobiDB-lite"/>
    </source>
</evidence>
<evidence type="ECO:0000313" key="5">
    <source>
        <dbReference type="Proteomes" id="UP000220158"/>
    </source>
</evidence>